<dbReference type="EMBL" id="MFCR01000011">
    <property type="protein sequence ID" value="OGE18595.1"/>
    <property type="molecule type" value="Genomic_DNA"/>
</dbReference>
<sequence>MLERFDYSVALPYERRRDKDFDGSTMIVSTKPFGEGRTEQIICLSPKGRVTERLIVFSSPNSFERQYEFAGGRLTVQARSETTNFGAICYNKAGVPARIRTAPFYITDYIFQRDALTEQERDTISEELQRYDEQIAILKERYGGFNNIPAEAWPNMAQSCPTHYETGERLRKLRGPADFFGFDTSELVFKQEKWVVVEQVPSSRSLAEALVEIERIDKGEVKRENSWISKEDKTKDVLIVDWEEPFVYDDKKLTISKAGGQLIFRQESLAGPKKKIIQAPLQINYGDLQKIMSDPVAWDKVAIEYSTNFFAEL</sequence>
<accession>A0A1F5IQE3</accession>
<protein>
    <submittedName>
        <fullName evidence="1">Uncharacterized protein</fullName>
    </submittedName>
</protein>
<evidence type="ECO:0000313" key="2">
    <source>
        <dbReference type="Proteomes" id="UP000176336"/>
    </source>
</evidence>
<reference evidence="1 2" key="1">
    <citation type="journal article" date="2016" name="Nat. Commun.">
        <title>Thousands of microbial genomes shed light on interconnected biogeochemical processes in an aquifer system.</title>
        <authorList>
            <person name="Anantharaman K."/>
            <person name="Brown C.T."/>
            <person name="Hug L.A."/>
            <person name="Sharon I."/>
            <person name="Castelle C.J."/>
            <person name="Probst A.J."/>
            <person name="Thomas B.C."/>
            <person name="Singh A."/>
            <person name="Wilkins M.J."/>
            <person name="Karaoz U."/>
            <person name="Brodie E.L."/>
            <person name="Williams K.H."/>
            <person name="Hubbard S.S."/>
            <person name="Banfield J.F."/>
        </authorList>
    </citation>
    <scope>NUCLEOTIDE SEQUENCE [LARGE SCALE GENOMIC DNA]</scope>
</reference>
<gene>
    <name evidence="1" type="ORF">A2871_03805</name>
</gene>
<evidence type="ECO:0000313" key="1">
    <source>
        <dbReference type="EMBL" id="OGE18595.1"/>
    </source>
</evidence>
<organism evidence="1 2">
    <name type="scientific">Candidatus Daviesbacteria bacterium RIFCSPHIGHO2_01_FULL_41_23</name>
    <dbReference type="NCBI Taxonomy" id="1797764"/>
    <lineage>
        <taxon>Bacteria</taxon>
        <taxon>Candidatus Daviesiibacteriota</taxon>
    </lineage>
</organism>
<dbReference type="Proteomes" id="UP000176336">
    <property type="component" value="Unassembled WGS sequence"/>
</dbReference>
<proteinExistence type="predicted"/>
<comment type="caution">
    <text evidence="1">The sequence shown here is derived from an EMBL/GenBank/DDBJ whole genome shotgun (WGS) entry which is preliminary data.</text>
</comment>
<dbReference type="AlphaFoldDB" id="A0A1F5IQE3"/>
<name>A0A1F5IQE3_9BACT</name>